<comment type="cofactor">
    <cofactor evidence="2">
        <name>Zn(2+)</name>
        <dbReference type="ChEBI" id="CHEBI:29105"/>
    </cofactor>
</comment>
<dbReference type="Gene3D" id="3.60.15.10">
    <property type="entry name" value="Ribonuclease Z/Hydroxyacylglutathione hydrolase-like"/>
    <property type="match status" value="2"/>
</dbReference>
<evidence type="ECO:0000256" key="11">
    <source>
        <dbReference type="SAM" id="MobiDB-lite"/>
    </source>
</evidence>
<evidence type="ECO:0000259" key="12">
    <source>
        <dbReference type="SMART" id="SM00849"/>
    </source>
</evidence>
<dbReference type="GO" id="GO:0046872">
    <property type="term" value="F:metal ion binding"/>
    <property type="evidence" value="ECO:0007669"/>
    <property type="project" value="UniProtKB-KW"/>
</dbReference>
<sequence>MSNRVYILTTPSAETTGVSLLVHFDHRRYLFGNAGQGTQRCYVQRGHSMAKLENLFISGPTGWGTMGGLMGMMLTVADSMLATNSALKAKNEQRKAEGKPLHATLDKGFDVLGGRNITHAVATSRNFVFRTGVPINVNELDEDPRKGSGPHDFSKPDWADDTLRVWQIPVVATAPENGTALPRKRTFDMMTESEKGAPSAEGRSSSQSPTPITAEAAAEAKMICRGVTDAMFNSDWAFDRMFETRLGDVKSTDRPWVRGPNGLERYTGKMAHEDPSVADNIVLMRAPWPSVATTTLPNTQPDATSISYVAKNNGRRGKFDPKAAKALGVAVKDYRLLTQGQSVTGADGNTVTPDMVLGEGLSGTGFALLEVPTLDHVQSLLARPEWAAADLMEGVSVFYWSLGRGVFDSVELQAFMNERPAIKHVIMAPDVSPNMITYNSFATLQTKLGSIDPDRFPLLNFNNRSKDVTAAVPSAIVGRTGMIAKLLPNYEFDESETVPFPPLDEAVKMVDRKIKALAKEAEKKVKQPEFLEAIEKDEQDIPNRDTVIIPLGTGSSLPSKYRNVSATFIRVPGVGCYLLDCGEGTEGQLRRALGDEEFKQAMLDLKAIFISHMHADHHLGLAGILARWNEATRENGQSDAKLTMCVPHQMCTWLKEFAMVEDIGYPRLIVVKNGDTVEGKQKRIDWTASGLESIEAVPVRHCQDSYAGILTWPSGLKIAYSGDCRPSHVFAQAARGAALLLHECTFGNDKESDAKAKKHSTMGEALSIARQMQARRVLLTHFSQRYAKANAKMEEVVVGDGGKAKEQIVLFAWDQMRVKLGEFKQAATFAPAVTALLEAESGDIGEEE</sequence>
<evidence type="ECO:0000256" key="3">
    <source>
        <dbReference type="ARBA" id="ARBA00007823"/>
    </source>
</evidence>
<comment type="similarity">
    <text evidence="3">Belongs to the RNase Z family.</text>
</comment>
<gene>
    <name evidence="13" type="ORF">F5X68DRAFT_128090</name>
</gene>
<evidence type="ECO:0000256" key="8">
    <source>
        <dbReference type="ARBA" id="ARBA00022759"/>
    </source>
</evidence>
<accession>A0A9P9AF38</accession>
<feature type="region of interest" description="Disordered" evidence="11">
    <location>
        <begin position="191"/>
        <end position="213"/>
    </location>
</feature>
<reference evidence="13" key="1">
    <citation type="journal article" date="2021" name="Nat. Commun.">
        <title>Genetic determinants of endophytism in the Arabidopsis root mycobiome.</title>
        <authorList>
            <person name="Mesny F."/>
            <person name="Miyauchi S."/>
            <person name="Thiergart T."/>
            <person name="Pickel B."/>
            <person name="Atanasova L."/>
            <person name="Karlsson M."/>
            <person name="Huettel B."/>
            <person name="Barry K.W."/>
            <person name="Haridas S."/>
            <person name="Chen C."/>
            <person name="Bauer D."/>
            <person name="Andreopoulos W."/>
            <person name="Pangilinan J."/>
            <person name="LaButti K."/>
            <person name="Riley R."/>
            <person name="Lipzen A."/>
            <person name="Clum A."/>
            <person name="Drula E."/>
            <person name="Henrissat B."/>
            <person name="Kohler A."/>
            <person name="Grigoriev I.V."/>
            <person name="Martin F.M."/>
            <person name="Hacquard S."/>
        </authorList>
    </citation>
    <scope>NUCLEOTIDE SEQUENCE</scope>
    <source>
        <strain evidence="13">MPI-SDFR-AT-0117</strain>
    </source>
</reference>
<comment type="caution">
    <text evidence="13">The sequence shown here is derived from an EMBL/GenBank/DDBJ whole genome shotgun (WGS) entry which is preliminary data.</text>
</comment>
<dbReference type="PANTHER" id="PTHR12553">
    <property type="entry name" value="ZINC PHOSPHODIESTERASE ELAC PROTEIN 2"/>
    <property type="match status" value="1"/>
</dbReference>
<keyword evidence="7" id="KW-0479">Metal-binding</keyword>
<dbReference type="GO" id="GO:0005739">
    <property type="term" value="C:mitochondrion"/>
    <property type="evidence" value="ECO:0007669"/>
    <property type="project" value="TreeGrafter"/>
</dbReference>
<feature type="domain" description="Metallo-beta-lactamase" evidence="12">
    <location>
        <begin position="563"/>
        <end position="781"/>
    </location>
</feature>
<protein>
    <recommendedName>
        <fullName evidence="4">ribonuclease Z</fullName>
        <ecNumber evidence="4">3.1.26.11</ecNumber>
    </recommendedName>
</protein>
<dbReference type="Proteomes" id="UP000770015">
    <property type="component" value="Unassembled WGS sequence"/>
</dbReference>
<dbReference type="GO" id="GO:0042781">
    <property type="term" value="F:3'-tRNA processing endoribonuclease activity"/>
    <property type="evidence" value="ECO:0007669"/>
    <property type="project" value="UniProtKB-EC"/>
</dbReference>
<keyword evidence="10" id="KW-0862">Zinc</keyword>
<comment type="catalytic activity">
    <reaction evidence="1">
        <text>Endonucleolytic cleavage of RNA, removing extra 3' nucleotides from tRNA precursor, generating 3' termini of tRNAs. A 3'-hydroxy group is left at the tRNA terminus and a 5'-phosphoryl group is left at the trailer molecule.</text>
        <dbReference type="EC" id="3.1.26.11"/>
    </reaction>
</comment>
<keyword evidence="5" id="KW-0819">tRNA processing</keyword>
<evidence type="ECO:0000313" key="14">
    <source>
        <dbReference type="Proteomes" id="UP000770015"/>
    </source>
</evidence>
<dbReference type="Pfam" id="PF12706">
    <property type="entry name" value="Lactamase_B_2"/>
    <property type="match status" value="1"/>
</dbReference>
<dbReference type="GO" id="GO:1990180">
    <property type="term" value="P:mitochondrial tRNA 3'-end processing"/>
    <property type="evidence" value="ECO:0007669"/>
    <property type="project" value="TreeGrafter"/>
</dbReference>
<dbReference type="EMBL" id="JAGSXJ010000003">
    <property type="protein sequence ID" value="KAH6694088.1"/>
    <property type="molecule type" value="Genomic_DNA"/>
</dbReference>
<evidence type="ECO:0000256" key="6">
    <source>
        <dbReference type="ARBA" id="ARBA00022722"/>
    </source>
</evidence>
<dbReference type="AlphaFoldDB" id="A0A9P9AF38"/>
<dbReference type="Pfam" id="PF13691">
    <property type="entry name" value="Lactamase_B_4"/>
    <property type="match status" value="1"/>
</dbReference>
<evidence type="ECO:0000256" key="10">
    <source>
        <dbReference type="ARBA" id="ARBA00022833"/>
    </source>
</evidence>
<dbReference type="SUPFAM" id="SSF56281">
    <property type="entry name" value="Metallo-hydrolase/oxidoreductase"/>
    <property type="match status" value="1"/>
</dbReference>
<organism evidence="13 14">
    <name type="scientific">Plectosphaerella plurivora</name>
    <dbReference type="NCBI Taxonomy" id="936078"/>
    <lineage>
        <taxon>Eukaryota</taxon>
        <taxon>Fungi</taxon>
        <taxon>Dikarya</taxon>
        <taxon>Ascomycota</taxon>
        <taxon>Pezizomycotina</taxon>
        <taxon>Sordariomycetes</taxon>
        <taxon>Hypocreomycetidae</taxon>
        <taxon>Glomerellales</taxon>
        <taxon>Plectosphaerellaceae</taxon>
        <taxon>Plectosphaerella</taxon>
    </lineage>
</organism>
<proteinExistence type="inferred from homology"/>
<name>A0A9P9AF38_9PEZI</name>
<evidence type="ECO:0000256" key="5">
    <source>
        <dbReference type="ARBA" id="ARBA00022694"/>
    </source>
</evidence>
<dbReference type="InterPro" id="IPR001279">
    <property type="entry name" value="Metallo-B-lactamas"/>
</dbReference>
<keyword evidence="9" id="KW-0378">Hydrolase</keyword>
<dbReference type="SMART" id="SM00849">
    <property type="entry name" value="Lactamase_B"/>
    <property type="match status" value="1"/>
</dbReference>
<dbReference type="OrthoDB" id="527344at2759"/>
<evidence type="ECO:0000256" key="4">
    <source>
        <dbReference type="ARBA" id="ARBA00012477"/>
    </source>
</evidence>
<keyword evidence="8" id="KW-0255">Endonuclease</keyword>
<evidence type="ECO:0000256" key="1">
    <source>
        <dbReference type="ARBA" id="ARBA00000402"/>
    </source>
</evidence>
<keyword evidence="14" id="KW-1185">Reference proteome</keyword>
<dbReference type="InterPro" id="IPR036866">
    <property type="entry name" value="RibonucZ/Hydroxyglut_hydro"/>
</dbReference>
<keyword evidence="6" id="KW-0540">Nuclease</keyword>
<dbReference type="InterPro" id="IPR047151">
    <property type="entry name" value="RNZ2-like"/>
</dbReference>
<dbReference type="InterPro" id="IPR027794">
    <property type="entry name" value="tRNase_Z_dom"/>
</dbReference>
<evidence type="ECO:0000256" key="9">
    <source>
        <dbReference type="ARBA" id="ARBA00022801"/>
    </source>
</evidence>
<evidence type="ECO:0000256" key="7">
    <source>
        <dbReference type="ARBA" id="ARBA00022723"/>
    </source>
</evidence>
<feature type="compositionally biased region" description="Polar residues" evidence="11">
    <location>
        <begin position="202"/>
        <end position="211"/>
    </location>
</feature>
<dbReference type="CDD" id="cd07718">
    <property type="entry name" value="RNaseZ_ELAC1_ELAC2-C-term-like_MBL-fold"/>
    <property type="match status" value="1"/>
</dbReference>
<evidence type="ECO:0000256" key="2">
    <source>
        <dbReference type="ARBA" id="ARBA00001947"/>
    </source>
</evidence>
<dbReference type="PANTHER" id="PTHR12553:SF49">
    <property type="entry name" value="ZINC PHOSPHODIESTERASE ELAC PROTEIN 2"/>
    <property type="match status" value="1"/>
</dbReference>
<dbReference type="EC" id="3.1.26.11" evidence="4"/>
<evidence type="ECO:0000313" key="13">
    <source>
        <dbReference type="EMBL" id="KAH6694088.1"/>
    </source>
</evidence>